<comment type="caution">
    <text evidence="1">The sequence shown here is derived from an EMBL/GenBank/DDBJ whole genome shotgun (WGS) entry which is preliminary data.</text>
</comment>
<organism evidence="1 2">
    <name type="scientific">Penicillium nordicum</name>
    <dbReference type="NCBI Taxonomy" id="229535"/>
    <lineage>
        <taxon>Eukaryota</taxon>
        <taxon>Fungi</taxon>
        <taxon>Dikarya</taxon>
        <taxon>Ascomycota</taxon>
        <taxon>Pezizomycotina</taxon>
        <taxon>Eurotiomycetes</taxon>
        <taxon>Eurotiomycetidae</taxon>
        <taxon>Eurotiales</taxon>
        <taxon>Aspergillaceae</taxon>
        <taxon>Penicillium</taxon>
    </lineage>
</organism>
<accession>A0A0M8P3U6</accession>
<evidence type="ECO:0000313" key="1">
    <source>
        <dbReference type="EMBL" id="KOS39840.1"/>
    </source>
</evidence>
<reference evidence="1 2" key="1">
    <citation type="submission" date="2015-08" db="EMBL/GenBank/DDBJ databases">
        <title>Genome sequencing of Penicillium nordicum.</title>
        <authorList>
            <person name="Nguyen H.D."/>
            <person name="Seifert K.A."/>
        </authorList>
    </citation>
    <scope>NUCLEOTIDE SEQUENCE [LARGE SCALE GENOMIC DNA]</scope>
    <source>
        <strain evidence="1 2">DAOMC 185683</strain>
    </source>
</reference>
<gene>
    <name evidence="1" type="ORF">ACN38_g9315</name>
</gene>
<keyword evidence="2" id="KW-1185">Reference proteome</keyword>
<dbReference type="EMBL" id="LHQQ01000186">
    <property type="protein sequence ID" value="KOS39840.1"/>
    <property type="molecule type" value="Genomic_DNA"/>
</dbReference>
<sequence>MHSPEIFWRYLRPYISNNDLLPLNQVIGWGFGCVKVPLALCGGGLGAERRDWPQQMIQTYVGQARDSSLGDKDSLSSLLPALSSSSMSQIRLPRRFGSQSRESSTMSCYGWKGSRFWPQKRSFSASISQVLIF</sequence>
<dbReference type="Proteomes" id="UP000037696">
    <property type="component" value="Unassembled WGS sequence"/>
</dbReference>
<dbReference type="AlphaFoldDB" id="A0A0M8P3U6"/>
<protein>
    <submittedName>
        <fullName evidence="1">Uncharacterized protein</fullName>
    </submittedName>
</protein>
<name>A0A0M8P3U6_9EURO</name>
<evidence type="ECO:0000313" key="2">
    <source>
        <dbReference type="Proteomes" id="UP000037696"/>
    </source>
</evidence>
<proteinExistence type="predicted"/>